<dbReference type="AlphaFoldDB" id="A0A1Y6EY83"/>
<name>A0A1Y6EY83_9GAMM</name>
<evidence type="ECO:0000313" key="2">
    <source>
        <dbReference type="EMBL" id="SMQ65223.1"/>
    </source>
</evidence>
<protein>
    <recommendedName>
        <fullName evidence="1">Lon N-terminal domain-containing protein</fullName>
    </recommendedName>
</protein>
<evidence type="ECO:0000313" key="3">
    <source>
        <dbReference type="Proteomes" id="UP000194450"/>
    </source>
</evidence>
<dbReference type="PANTHER" id="PTHR46732">
    <property type="entry name" value="ATP-DEPENDENT PROTEASE LA (LON) DOMAIN PROTEIN"/>
    <property type="match status" value="1"/>
</dbReference>
<dbReference type="SMART" id="SM00464">
    <property type="entry name" value="LON"/>
    <property type="match status" value="1"/>
</dbReference>
<dbReference type="OrthoDB" id="8558970at2"/>
<dbReference type="InterPro" id="IPR046336">
    <property type="entry name" value="Lon_prtase_N_sf"/>
</dbReference>
<dbReference type="InterPro" id="IPR003111">
    <property type="entry name" value="Lon_prtase_N"/>
</dbReference>
<dbReference type="SUPFAM" id="SSF88697">
    <property type="entry name" value="PUA domain-like"/>
    <property type="match status" value="1"/>
</dbReference>
<feature type="domain" description="Lon N-terminal" evidence="1">
    <location>
        <begin position="1"/>
        <end position="192"/>
    </location>
</feature>
<dbReference type="Pfam" id="PF02190">
    <property type="entry name" value="LON_substr_bdg"/>
    <property type="match status" value="1"/>
</dbReference>
<dbReference type="InterPro" id="IPR015947">
    <property type="entry name" value="PUA-like_sf"/>
</dbReference>
<dbReference type="PANTHER" id="PTHR46732:SF8">
    <property type="entry name" value="ATP-DEPENDENT PROTEASE LA (LON) DOMAIN PROTEIN"/>
    <property type="match status" value="1"/>
</dbReference>
<gene>
    <name evidence="2" type="ORF">SAMN06297229_1214</name>
</gene>
<proteinExistence type="predicted"/>
<evidence type="ECO:0000259" key="1">
    <source>
        <dbReference type="PROSITE" id="PS51787"/>
    </source>
</evidence>
<reference evidence="3" key="1">
    <citation type="submission" date="2017-04" db="EMBL/GenBank/DDBJ databases">
        <authorList>
            <person name="Varghese N."/>
            <person name="Submissions S."/>
        </authorList>
    </citation>
    <scope>NUCLEOTIDE SEQUENCE [LARGE SCALE GENOMIC DNA]</scope>
</reference>
<accession>A0A1Y6EY83</accession>
<keyword evidence="3" id="KW-1185">Reference proteome</keyword>
<organism evidence="2 3">
    <name type="scientific">Pseudidiomarina planktonica</name>
    <dbReference type="NCBI Taxonomy" id="1323738"/>
    <lineage>
        <taxon>Bacteria</taxon>
        <taxon>Pseudomonadati</taxon>
        <taxon>Pseudomonadota</taxon>
        <taxon>Gammaproteobacteria</taxon>
        <taxon>Alteromonadales</taxon>
        <taxon>Idiomarinaceae</taxon>
        <taxon>Pseudidiomarina</taxon>
    </lineage>
</organism>
<sequence length="192" mass="22203">MSAVKRIPLFPLTSHVLPGGQIRLRIFEPRYLRMVKDAMRHGSEIGMCMLDAFGNKENNSHILPLGTLAKIVDFECLPDGLLGITVVGQSLFCIRSIDTEKDGLRVAEVEARQNWPQEQLCNEDSLLRHRMEEIYQQHPELKDLCPEHSTDRTDWLCLRWLEILPLDPSMKQELLDSKDCHKARDYIRNLIL</sequence>
<dbReference type="RefSeq" id="WP_086434315.1">
    <property type="nucleotide sequence ID" value="NZ_FXWH01000001.1"/>
</dbReference>
<dbReference type="Gene3D" id="2.30.130.40">
    <property type="entry name" value="LON domain-like"/>
    <property type="match status" value="1"/>
</dbReference>
<dbReference type="PROSITE" id="PS51787">
    <property type="entry name" value="LON_N"/>
    <property type="match status" value="1"/>
</dbReference>
<dbReference type="EMBL" id="FXWH01000001">
    <property type="protein sequence ID" value="SMQ65223.1"/>
    <property type="molecule type" value="Genomic_DNA"/>
</dbReference>
<dbReference type="Proteomes" id="UP000194450">
    <property type="component" value="Unassembled WGS sequence"/>
</dbReference>